<gene>
    <name evidence="1" type="ORF">S06H3_66829</name>
</gene>
<proteinExistence type="predicted"/>
<dbReference type="EMBL" id="BARV01045806">
    <property type="protein sequence ID" value="GAI60752.1"/>
    <property type="molecule type" value="Genomic_DNA"/>
</dbReference>
<feature type="non-terminal residue" evidence="1">
    <location>
        <position position="45"/>
    </location>
</feature>
<protein>
    <submittedName>
        <fullName evidence="1">Uncharacterized protein</fullName>
    </submittedName>
</protein>
<dbReference type="InterPro" id="IPR017850">
    <property type="entry name" value="Alkaline_phosphatase_core_sf"/>
</dbReference>
<organism evidence="1">
    <name type="scientific">marine sediment metagenome</name>
    <dbReference type="NCBI Taxonomy" id="412755"/>
    <lineage>
        <taxon>unclassified sequences</taxon>
        <taxon>metagenomes</taxon>
        <taxon>ecological metagenomes</taxon>
    </lineage>
</organism>
<evidence type="ECO:0000313" key="1">
    <source>
        <dbReference type="EMBL" id="GAI60752.1"/>
    </source>
</evidence>
<accession>X1PWU1</accession>
<dbReference type="Gene3D" id="3.40.720.10">
    <property type="entry name" value="Alkaline Phosphatase, subunit A"/>
    <property type="match status" value="1"/>
</dbReference>
<dbReference type="SUPFAM" id="SSF53649">
    <property type="entry name" value="Alkaline phosphatase-like"/>
    <property type="match status" value="1"/>
</dbReference>
<name>X1PWU1_9ZZZZ</name>
<sequence>DRPIYYYQKKELKIIYREGIDSWEVYDLEKDPQELNNIAGISPKA</sequence>
<dbReference type="AlphaFoldDB" id="X1PWU1"/>
<comment type="caution">
    <text evidence="1">The sequence shown here is derived from an EMBL/GenBank/DDBJ whole genome shotgun (WGS) entry which is preliminary data.</text>
</comment>
<reference evidence="1" key="1">
    <citation type="journal article" date="2014" name="Front. Microbiol.">
        <title>High frequency of phylogenetically diverse reductive dehalogenase-homologous genes in deep subseafloor sedimentary metagenomes.</title>
        <authorList>
            <person name="Kawai M."/>
            <person name="Futagami T."/>
            <person name="Toyoda A."/>
            <person name="Takaki Y."/>
            <person name="Nishi S."/>
            <person name="Hori S."/>
            <person name="Arai W."/>
            <person name="Tsubouchi T."/>
            <person name="Morono Y."/>
            <person name="Uchiyama I."/>
            <person name="Ito T."/>
            <person name="Fujiyama A."/>
            <person name="Inagaki F."/>
            <person name="Takami H."/>
        </authorList>
    </citation>
    <scope>NUCLEOTIDE SEQUENCE</scope>
    <source>
        <strain evidence="1">Expedition CK06-06</strain>
    </source>
</reference>
<feature type="non-terminal residue" evidence="1">
    <location>
        <position position="1"/>
    </location>
</feature>